<dbReference type="Pfam" id="PF01022">
    <property type="entry name" value="HTH_5"/>
    <property type="match status" value="1"/>
</dbReference>
<dbReference type="GO" id="GO:0003700">
    <property type="term" value="F:DNA-binding transcription factor activity"/>
    <property type="evidence" value="ECO:0007669"/>
    <property type="project" value="InterPro"/>
</dbReference>
<dbReference type="Pfam" id="PF08327">
    <property type="entry name" value="AHSA1"/>
    <property type="match status" value="1"/>
</dbReference>
<dbReference type="Proteomes" id="UP000184476">
    <property type="component" value="Unassembled WGS sequence"/>
</dbReference>
<dbReference type="SUPFAM" id="SSF55961">
    <property type="entry name" value="Bet v1-like"/>
    <property type="match status" value="1"/>
</dbReference>
<dbReference type="InterPro" id="IPR036390">
    <property type="entry name" value="WH_DNA-bd_sf"/>
</dbReference>
<evidence type="ECO:0000256" key="2">
    <source>
        <dbReference type="ARBA" id="ARBA00023125"/>
    </source>
</evidence>
<organism evidence="4 5">
    <name type="scientific">Seinonella peptonophila</name>
    <dbReference type="NCBI Taxonomy" id="112248"/>
    <lineage>
        <taxon>Bacteria</taxon>
        <taxon>Bacillati</taxon>
        <taxon>Bacillota</taxon>
        <taxon>Bacilli</taxon>
        <taxon>Bacillales</taxon>
        <taxon>Thermoactinomycetaceae</taxon>
        <taxon>Seinonella</taxon>
    </lineage>
</organism>
<evidence type="ECO:0000313" key="5">
    <source>
        <dbReference type="Proteomes" id="UP000184476"/>
    </source>
</evidence>
<feature type="domain" description="HTH arsR-type" evidence="3">
    <location>
        <begin position="1"/>
        <end position="94"/>
    </location>
</feature>
<keyword evidence="2" id="KW-0238">DNA-binding</keyword>
<dbReference type="STRING" id="112248.SAMN05444392_104187"/>
<dbReference type="GO" id="GO:0003677">
    <property type="term" value="F:DNA binding"/>
    <property type="evidence" value="ECO:0007669"/>
    <property type="project" value="UniProtKB-KW"/>
</dbReference>
<proteinExistence type="inferred from homology"/>
<comment type="similarity">
    <text evidence="1">Belongs to the AHA1 family.</text>
</comment>
<evidence type="ECO:0000256" key="1">
    <source>
        <dbReference type="ARBA" id="ARBA00006817"/>
    </source>
</evidence>
<dbReference type="AlphaFoldDB" id="A0A1M4X849"/>
<accession>A0A1M4X849</accession>
<protein>
    <submittedName>
        <fullName evidence="4">Uncharacterized conserved protein YndB, AHSA1/START domain</fullName>
    </submittedName>
</protein>
<dbReference type="InterPro" id="IPR013538">
    <property type="entry name" value="ASHA1/2-like_C"/>
</dbReference>
<dbReference type="EMBL" id="FQVL01000004">
    <property type="protein sequence ID" value="SHE89644.1"/>
    <property type="molecule type" value="Genomic_DNA"/>
</dbReference>
<evidence type="ECO:0000313" key="4">
    <source>
        <dbReference type="EMBL" id="SHE89644.1"/>
    </source>
</evidence>
<dbReference type="PRINTS" id="PR00778">
    <property type="entry name" value="HTHARSR"/>
</dbReference>
<dbReference type="SMART" id="SM00418">
    <property type="entry name" value="HTH_ARSR"/>
    <property type="match status" value="1"/>
</dbReference>
<reference evidence="4 5" key="1">
    <citation type="submission" date="2016-11" db="EMBL/GenBank/DDBJ databases">
        <authorList>
            <person name="Jaros S."/>
            <person name="Januszkiewicz K."/>
            <person name="Wedrychowicz H."/>
        </authorList>
    </citation>
    <scope>NUCLEOTIDE SEQUENCE [LARGE SCALE GENOMIC DNA]</scope>
    <source>
        <strain evidence="4 5">DSM 44666</strain>
    </source>
</reference>
<dbReference type="NCBIfam" id="NF033788">
    <property type="entry name" value="HTH_metalloreg"/>
    <property type="match status" value="1"/>
</dbReference>
<dbReference type="CDD" id="cd07814">
    <property type="entry name" value="SRPBCC_CalC_Aha1-like"/>
    <property type="match status" value="1"/>
</dbReference>
<evidence type="ECO:0000259" key="3">
    <source>
        <dbReference type="PROSITE" id="PS50987"/>
    </source>
</evidence>
<keyword evidence="5" id="KW-1185">Reference proteome</keyword>
<dbReference type="InterPro" id="IPR036388">
    <property type="entry name" value="WH-like_DNA-bd_sf"/>
</dbReference>
<name>A0A1M4X849_9BACL</name>
<dbReference type="PANTHER" id="PTHR38600:SF1">
    <property type="entry name" value="TRANSCRIPTIONAL REGULATORY PROTEIN"/>
    <property type="match status" value="1"/>
</dbReference>
<dbReference type="InterPro" id="IPR001845">
    <property type="entry name" value="HTH_ArsR_DNA-bd_dom"/>
</dbReference>
<gene>
    <name evidence="4" type="ORF">SAMN05444392_104187</name>
</gene>
<dbReference type="InterPro" id="IPR023393">
    <property type="entry name" value="START-like_dom_sf"/>
</dbReference>
<sequence>MKKNENSKDVYDAVADPTRRHILHLLAKVEEMPLYELTSHFQMGRTAVSKHLSILKHAGLVTSRKVGRETRFRLNAEPLQEIQDWVTYYTKFWNDNISLLNQLLQEEQNMPTVSLDFHFNRPIERVWLALTDPKKLAKWVMENDFKPIVGHKFQFRTEPNPVWDGIVHSEVLVVDQPNKLFYTWETAGESTTVTWTLKEMDGTTHLHLEQIGFENEGHAYHGAKQGWTLMAKKLDQVLAEL</sequence>
<dbReference type="InterPro" id="IPR011991">
    <property type="entry name" value="ArsR-like_HTH"/>
</dbReference>
<dbReference type="OrthoDB" id="2355173at2"/>
<dbReference type="PROSITE" id="PS50987">
    <property type="entry name" value="HTH_ARSR_2"/>
    <property type="match status" value="1"/>
</dbReference>
<dbReference type="PANTHER" id="PTHR38600">
    <property type="entry name" value="TRANSCRIPTIONAL REGULATORY PROTEIN"/>
    <property type="match status" value="1"/>
</dbReference>
<dbReference type="Gene3D" id="3.30.530.20">
    <property type="match status" value="1"/>
</dbReference>
<dbReference type="Gene3D" id="1.10.10.10">
    <property type="entry name" value="Winged helix-like DNA-binding domain superfamily/Winged helix DNA-binding domain"/>
    <property type="match status" value="1"/>
</dbReference>
<dbReference type="SUPFAM" id="SSF46785">
    <property type="entry name" value="Winged helix' DNA-binding domain"/>
    <property type="match status" value="1"/>
</dbReference>
<dbReference type="CDD" id="cd00090">
    <property type="entry name" value="HTH_ARSR"/>
    <property type="match status" value="1"/>
</dbReference>